<sequence length="709" mass="81111">MKINQNYIKHILAVECGSWKKTFFLDKDNYSIGRNSTNTFFCHHRVISRNHAHIIRVNYQSLVDSERSHNIFWLMDGDFFGRKSTNGIYVNGKKCFCAKLNPGDIIFFGGIDVKAKYDIVNLQSKTFFSIAFPEYKSIFEEEIKESDISDLSIFSTFTDENFSILELISQGVFIVNLESSEIVKVNQNYCEMLGYSTSEIIGLKLQDLDCCEKEIIKQDLSILAKNTVKSCRYSIHKGKNKKLINVLVKSVPINYQEQKCILVSVENNSNLQKLEDALRYQSSHDLSTNLGNKNLLEKQLAWSLGFNSLKESNIALIKIKINQWENISNYFSQETVSKLLENFILIIKKSLSSIDCLCQISANEYIILKEEVINESQVNTFIEQILNDLRQPIVINGNSIILNINFGVAIHPQDGQNLHELIKNTNITLESSYDYGSSNYLFFTENIAKSITIKNKNIMLMSNVISNNRFILKYYPIISTKTEILKGFNATISLLEENKELQELDILLKVKESNYDQDLLLWSLEQILKDYNSWMKDRQTFDIKIGLKVLLSTLMKDNVIDKVSELIAPENQFPCIELEIVLDNSIVEENLVLERLNILSNSSLNYGLFSPDIQTFFAFMREKIKVNTLKTSPRLIKNLEGNSGEEKLISCGVDLAQFLNVNLVIEGVSTENQKDILSSIGCDGMQGLFFSPALESEKVPYFLEKSRVE</sequence>
<proteinExistence type="predicted"/>
<dbReference type="CDD" id="cd01948">
    <property type="entry name" value="EAL"/>
    <property type="match status" value="1"/>
</dbReference>
<dbReference type="InterPro" id="IPR029787">
    <property type="entry name" value="Nucleotide_cyclase"/>
</dbReference>
<dbReference type="SMART" id="SM00052">
    <property type="entry name" value="EAL"/>
    <property type="match status" value="1"/>
</dbReference>
<dbReference type="SMART" id="SM00240">
    <property type="entry name" value="FHA"/>
    <property type="match status" value="1"/>
</dbReference>
<dbReference type="InterPro" id="IPR035919">
    <property type="entry name" value="EAL_sf"/>
</dbReference>
<evidence type="ECO:0000259" key="2">
    <source>
        <dbReference type="PROSITE" id="PS50112"/>
    </source>
</evidence>
<dbReference type="EMBL" id="WMIA01000001">
    <property type="protein sequence ID" value="MTF37424.1"/>
    <property type="molecule type" value="Genomic_DNA"/>
</dbReference>
<dbReference type="PROSITE" id="PS50112">
    <property type="entry name" value="PAS"/>
    <property type="match status" value="1"/>
</dbReference>
<dbReference type="Pfam" id="PF00498">
    <property type="entry name" value="FHA"/>
    <property type="match status" value="1"/>
</dbReference>
<protein>
    <submittedName>
        <fullName evidence="5">EAL domain-containing protein</fullName>
    </submittedName>
</protein>
<dbReference type="PROSITE" id="PS50006">
    <property type="entry name" value="FHA_DOMAIN"/>
    <property type="match status" value="1"/>
</dbReference>
<dbReference type="InterPro" id="IPR000014">
    <property type="entry name" value="PAS"/>
</dbReference>
<dbReference type="PANTHER" id="PTHR44757">
    <property type="entry name" value="DIGUANYLATE CYCLASE DGCP"/>
    <property type="match status" value="1"/>
</dbReference>
<feature type="domain" description="GGDEF" evidence="4">
    <location>
        <begin position="312"/>
        <end position="445"/>
    </location>
</feature>
<dbReference type="PANTHER" id="PTHR44757:SF2">
    <property type="entry name" value="BIOFILM ARCHITECTURE MAINTENANCE PROTEIN MBAA"/>
    <property type="match status" value="1"/>
</dbReference>
<feature type="domain" description="PAS" evidence="2">
    <location>
        <begin position="164"/>
        <end position="202"/>
    </location>
</feature>
<dbReference type="Gene3D" id="3.20.20.450">
    <property type="entry name" value="EAL domain"/>
    <property type="match status" value="1"/>
</dbReference>
<gene>
    <name evidence="5" type="ORF">GGC33_00530</name>
</gene>
<dbReference type="NCBIfam" id="TIGR00229">
    <property type="entry name" value="sensory_box"/>
    <property type="match status" value="1"/>
</dbReference>
<evidence type="ECO:0000259" key="1">
    <source>
        <dbReference type="PROSITE" id="PS50006"/>
    </source>
</evidence>
<dbReference type="Pfam" id="PF00990">
    <property type="entry name" value="GGDEF"/>
    <property type="match status" value="1"/>
</dbReference>
<dbReference type="SMART" id="SM00091">
    <property type="entry name" value="PAS"/>
    <property type="match status" value="1"/>
</dbReference>
<name>A0A844GLI6_9CHRO</name>
<dbReference type="InterPro" id="IPR035965">
    <property type="entry name" value="PAS-like_dom_sf"/>
</dbReference>
<dbReference type="CDD" id="cd00130">
    <property type="entry name" value="PAS"/>
    <property type="match status" value="1"/>
</dbReference>
<dbReference type="Gene3D" id="3.30.450.20">
    <property type="entry name" value="PAS domain"/>
    <property type="match status" value="1"/>
</dbReference>
<dbReference type="SUPFAM" id="SSF55073">
    <property type="entry name" value="Nucleotide cyclase"/>
    <property type="match status" value="1"/>
</dbReference>
<dbReference type="RefSeq" id="WP_155082379.1">
    <property type="nucleotide sequence ID" value="NZ_WMIA01000001.1"/>
</dbReference>
<dbReference type="SUPFAM" id="SSF141868">
    <property type="entry name" value="EAL domain-like"/>
    <property type="match status" value="1"/>
</dbReference>
<dbReference type="SUPFAM" id="SSF49879">
    <property type="entry name" value="SMAD/FHA domain"/>
    <property type="match status" value="1"/>
</dbReference>
<dbReference type="SUPFAM" id="SSF55785">
    <property type="entry name" value="PYP-like sensor domain (PAS domain)"/>
    <property type="match status" value="1"/>
</dbReference>
<dbReference type="SMART" id="SM00267">
    <property type="entry name" value="GGDEF"/>
    <property type="match status" value="1"/>
</dbReference>
<evidence type="ECO:0000313" key="6">
    <source>
        <dbReference type="Proteomes" id="UP000437131"/>
    </source>
</evidence>
<dbReference type="PROSITE" id="PS50883">
    <property type="entry name" value="EAL"/>
    <property type="match status" value="1"/>
</dbReference>
<accession>A0A844GLI6</accession>
<dbReference type="Proteomes" id="UP000437131">
    <property type="component" value="Unassembled WGS sequence"/>
</dbReference>
<organism evidence="5 6">
    <name type="scientific">Cyanobacterium aponinum 0216</name>
    <dbReference type="NCBI Taxonomy" id="2676140"/>
    <lineage>
        <taxon>Bacteria</taxon>
        <taxon>Bacillati</taxon>
        <taxon>Cyanobacteriota</taxon>
        <taxon>Cyanophyceae</taxon>
        <taxon>Oscillatoriophycideae</taxon>
        <taxon>Chroococcales</taxon>
        <taxon>Geminocystaceae</taxon>
        <taxon>Cyanobacterium</taxon>
    </lineage>
</organism>
<evidence type="ECO:0000313" key="5">
    <source>
        <dbReference type="EMBL" id="MTF37424.1"/>
    </source>
</evidence>
<comment type="caution">
    <text evidence="5">The sequence shown here is derived from an EMBL/GenBank/DDBJ whole genome shotgun (WGS) entry which is preliminary data.</text>
</comment>
<dbReference type="Pfam" id="PF00563">
    <property type="entry name" value="EAL"/>
    <property type="match status" value="1"/>
</dbReference>
<feature type="domain" description="EAL" evidence="3">
    <location>
        <begin position="454"/>
        <end position="707"/>
    </location>
</feature>
<reference evidence="5 6" key="1">
    <citation type="submission" date="2019-11" db="EMBL/GenBank/DDBJ databases">
        <title>Isolation of a new High Light Tolerant Cyanobacteria.</title>
        <authorList>
            <person name="Dobson Z."/>
            <person name="Vaughn N."/>
            <person name="Vaughn M."/>
            <person name="Fromme P."/>
            <person name="Mazor Y."/>
        </authorList>
    </citation>
    <scope>NUCLEOTIDE SEQUENCE [LARGE SCALE GENOMIC DNA]</scope>
    <source>
        <strain evidence="5 6">0216</strain>
    </source>
</reference>
<evidence type="ECO:0000259" key="3">
    <source>
        <dbReference type="PROSITE" id="PS50883"/>
    </source>
</evidence>
<dbReference type="CDD" id="cd00060">
    <property type="entry name" value="FHA"/>
    <property type="match status" value="1"/>
</dbReference>
<dbReference type="InterPro" id="IPR000160">
    <property type="entry name" value="GGDEF_dom"/>
</dbReference>
<feature type="domain" description="FHA" evidence="1">
    <location>
        <begin position="30"/>
        <end position="95"/>
    </location>
</feature>
<dbReference type="InterPro" id="IPR043128">
    <property type="entry name" value="Rev_trsase/Diguanyl_cyclase"/>
</dbReference>
<dbReference type="InterPro" id="IPR000253">
    <property type="entry name" value="FHA_dom"/>
</dbReference>
<dbReference type="Gene3D" id="3.30.70.270">
    <property type="match status" value="1"/>
</dbReference>
<evidence type="ECO:0000259" key="4">
    <source>
        <dbReference type="PROSITE" id="PS50887"/>
    </source>
</evidence>
<dbReference type="PROSITE" id="PS50887">
    <property type="entry name" value="GGDEF"/>
    <property type="match status" value="1"/>
</dbReference>
<dbReference type="Pfam" id="PF13426">
    <property type="entry name" value="PAS_9"/>
    <property type="match status" value="1"/>
</dbReference>
<dbReference type="AlphaFoldDB" id="A0A844GLI6"/>
<dbReference type="InterPro" id="IPR001633">
    <property type="entry name" value="EAL_dom"/>
</dbReference>
<dbReference type="Gene3D" id="2.60.200.20">
    <property type="match status" value="1"/>
</dbReference>
<dbReference type="InterPro" id="IPR008984">
    <property type="entry name" value="SMAD_FHA_dom_sf"/>
</dbReference>
<dbReference type="InterPro" id="IPR052155">
    <property type="entry name" value="Biofilm_reg_signaling"/>
</dbReference>